<gene>
    <name evidence="1" type="ORF">FOYG_16986</name>
</gene>
<evidence type="ECO:0000313" key="2">
    <source>
        <dbReference type="Proteomes" id="UP000030753"/>
    </source>
</evidence>
<reference evidence="1 2" key="1">
    <citation type="submission" date="2011-06" db="EMBL/GenBank/DDBJ databases">
        <title>The Genome Sequence of Fusarium oxysporum FOSC 3-a.</title>
        <authorList>
            <consortium name="The Broad Institute Genome Sequencing Platform"/>
            <person name="Ma L.-J."/>
            <person name="Gale L.R."/>
            <person name="Schwartz D.C."/>
            <person name="Zhou S."/>
            <person name="Corby-Kistler H."/>
            <person name="Young S.K."/>
            <person name="Zeng Q."/>
            <person name="Gargeya S."/>
            <person name="Fitzgerald M."/>
            <person name="Haas B."/>
            <person name="Abouelleil A."/>
            <person name="Alvarado L."/>
            <person name="Arachchi H.M."/>
            <person name="Berlin A."/>
            <person name="Brown A."/>
            <person name="Chapman S.B."/>
            <person name="Chen Z."/>
            <person name="Dunbar C."/>
            <person name="Freedman E."/>
            <person name="Gearin G."/>
            <person name="Gellesch M."/>
            <person name="Goldberg J."/>
            <person name="Griggs A."/>
            <person name="Gujja S."/>
            <person name="Heiman D."/>
            <person name="Howarth C."/>
            <person name="Larson L."/>
            <person name="Lui A."/>
            <person name="MacDonald P.J.P."/>
            <person name="Mehta T."/>
            <person name="Montmayeur A."/>
            <person name="Murphy C."/>
            <person name="Neiman D."/>
            <person name="Pearson M."/>
            <person name="Priest M."/>
            <person name="Roberts A."/>
            <person name="Saif S."/>
            <person name="Shea T."/>
            <person name="Shenoy N."/>
            <person name="Sisk P."/>
            <person name="Stolte C."/>
            <person name="Sykes S."/>
            <person name="Wortman J."/>
            <person name="Nusbaum C."/>
            <person name="Birren B."/>
        </authorList>
    </citation>
    <scope>NUCLEOTIDE SEQUENCE [LARGE SCALE GENOMIC DNA]</scope>
    <source>
        <strain evidence="2">FOSC 3-a</strain>
    </source>
</reference>
<proteinExistence type="predicted"/>
<dbReference type="EMBL" id="JH717853">
    <property type="protein sequence ID" value="EWY79922.1"/>
    <property type="molecule type" value="Genomic_DNA"/>
</dbReference>
<organism evidence="1 2">
    <name type="scientific">Fusarium oxysporum NRRL 32931</name>
    <dbReference type="NCBI Taxonomy" id="660029"/>
    <lineage>
        <taxon>Eukaryota</taxon>
        <taxon>Fungi</taxon>
        <taxon>Dikarya</taxon>
        <taxon>Ascomycota</taxon>
        <taxon>Pezizomycotina</taxon>
        <taxon>Sordariomycetes</taxon>
        <taxon>Hypocreomycetidae</taxon>
        <taxon>Hypocreales</taxon>
        <taxon>Nectriaceae</taxon>
        <taxon>Fusarium</taxon>
        <taxon>Fusarium oxysporum species complex</taxon>
    </lineage>
</organism>
<dbReference type="OrthoDB" id="5244177at2759"/>
<sequence length="226" mass="26633">MERRRAESAIISVPSEKWFFFEVERGIEVCEDKDQTQEGIDHVAKFLKRIHQEDEDAFESEDKARIQNIHDKWEASPWLNRTGWPAHLDGFEPDVLRESMRAIEDDEPVLQREWAIFNSVLDKAYEATIQCSPGSAELFEIERKEAQVTTQMPFNGKMEDDAWPKYKKRWKILMYHHTQAYNRDVFTASPVNMASLPLTQPEAQKLFKNLNKPYLCNKINKYHTII</sequence>
<dbReference type="AlphaFoldDB" id="W9HCJ3"/>
<name>W9HCJ3_FUSOX</name>
<dbReference type="HOGENOM" id="CLU_1224815_0_0_1"/>
<protein>
    <submittedName>
        <fullName evidence="1">Uncharacterized protein</fullName>
    </submittedName>
</protein>
<accession>W9HCJ3</accession>
<evidence type="ECO:0000313" key="1">
    <source>
        <dbReference type="EMBL" id="EWY79922.1"/>
    </source>
</evidence>
<dbReference type="Proteomes" id="UP000030753">
    <property type="component" value="Unassembled WGS sequence"/>
</dbReference>